<name>A0A1G6ANS1_9BACT</name>
<dbReference type="CDD" id="cd07731">
    <property type="entry name" value="ComA-like_MBL-fold"/>
    <property type="match status" value="1"/>
</dbReference>
<evidence type="ECO:0000256" key="4">
    <source>
        <dbReference type="ARBA" id="ARBA00022989"/>
    </source>
</evidence>
<feature type="transmembrane region" description="Helical" evidence="6">
    <location>
        <begin position="369"/>
        <end position="390"/>
    </location>
</feature>
<proteinExistence type="predicted"/>
<feature type="transmembrane region" description="Helical" evidence="6">
    <location>
        <begin position="91"/>
        <end position="110"/>
    </location>
</feature>
<dbReference type="InterPro" id="IPR036866">
    <property type="entry name" value="RibonucZ/Hydroxyglut_hydro"/>
</dbReference>
<feature type="domain" description="Metallo-beta-lactamase" evidence="7">
    <location>
        <begin position="587"/>
        <end position="684"/>
    </location>
</feature>
<dbReference type="NCBIfam" id="TIGR00360">
    <property type="entry name" value="ComEC_N-term"/>
    <property type="match status" value="1"/>
</dbReference>
<dbReference type="InterPro" id="IPR035681">
    <property type="entry name" value="ComA-like_MBL"/>
</dbReference>
<dbReference type="Proteomes" id="UP000198771">
    <property type="component" value="Unassembled WGS sequence"/>
</dbReference>
<dbReference type="Pfam" id="PF13567">
    <property type="entry name" value="DUF4131"/>
    <property type="match status" value="1"/>
</dbReference>
<dbReference type="Pfam" id="PF00753">
    <property type="entry name" value="Lactamase_B"/>
    <property type="match status" value="1"/>
</dbReference>
<protein>
    <submittedName>
        <fullName evidence="10">Competence protein ComEC</fullName>
    </submittedName>
</protein>
<dbReference type="InterPro" id="IPR025405">
    <property type="entry name" value="DUF4131"/>
</dbReference>
<dbReference type="NCBIfam" id="TIGR00361">
    <property type="entry name" value="ComEC_Rec2"/>
    <property type="match status" value="1"/>
</dbReference>
<evidence type="ECO:0000313" key="10">
    <source>
        <dbReference type="EMBL" id="SDB10011.1"/>
    </source>
</evidence>
<evidence type="ECO:0000256" key="6">
    <source>
        <dbReference type="SAM" id="Phobius"/>
    </source>
</evidence>
<feature type="transmembrane region" description="Helical" evidence="6">
    <location>
        <begin position="326"/>
        <end position="341"/>
    </location>
</feature>
<feature type="transmembrane region" description="Helical" evidence="6">
    <location>
        <begin position="427"/>
        <end position="452"/>
    </location>
</feature>
<evidence type="ECO:0000259" key="9">
    <source>
        <dbReference type="Pfam" id="PF13567"/>
    </source>
</evidence>
<dbReference type="InterPro" id="IPR004797">
    <property type="entry name" value="Competence_ComEC/Rec2"/>
</dbReference>
<accession>A0A1G6ANS1</accession>
<dbReference type="Pfam" id="PF03772">
    <property type="entry name" value="Competence"/>
    <property type="match status" value="1"/>
</dbReference>
<feature type="transmembrane region" description="Helical" evidence="6">
    <location>
        <begin position="555"/>
        <end position="574"/>
    </location>
</feature>
<dbReference type="Gene3D" id="3.60.15.10">
    <property type="entry name" value="Ribonuclease Z/Hydroxyacylglutathione hydrolase-like"/>
    <property type="match status" value="1"/>
</dbReference>
<reference evidence="10 11" key="1">
    <citation type="submission" date="2016-10" db="EMBL/GenBank/DDBJ databases">
        <authorList>
            <person name="de Groot N.N."/>
        </authorList>
    </citation>
    <scope>NUCLEOTIDE SEQUENCE [LARGE SCALE GENOMIC DNA]</scope>
    <source>
        <strain evidence="10 11">ASO4-2</strain>
    </source>
</reference>
<feature type="domain" description="ComEC/Rec2-related protein" evidence="8">
    <location>
        <begin position="264"/>
        <end position="548"/>
    </location>
</feature>
<evidence type="ECO:0000256" key="3">
    <source>
        <dbReference type="ARBA" id="ARBA00022692"/>
    </source>
</evidence>
<evidence type="ECO:0000256" key="1">
    <source>
        <dbReference type="ARBA" id="ARBA00004651"/>
    </source>
</evidence>
<dbReference type="InterPro" id="IPR001279">
    <property type="entry name" value="Metallo-B-lactamas"/>
</dbReference>
<dbReference type="SUPFAM" id="SSF56281">
    <property type="entry name" value="Metallo-hydrolase/oxidoreductase"/>
    <property type="match status" value="1"/>
</dbReference>
<dbReference type="OrthoDB" id="9790149at2"/>
<sequence length="850" mass="94517">MIRDQNPQDNLPVQTLWPGLLPWQHLLCGWIIGMLAWEWPPPATAAILLYLWALSESAREPSEPLQTRKIPFHGLSFSTAAALKILRQTRLSVLLIFSFLAGIVTVYLLHPQTHYPGTSTPMVEHRAPVEITGRVAEVRPRPGQLYQIILDDVQLHDGQGKAVPLGGKLLWNRKTSADVPGPGQEVRTTLRIRPIQGMANQGMSRSETYWARQGIRHRAYSRGDDSDFQTSDAINPAWEARLRIRKDLLETSPPGQGQAMLLALLMGDRSLLHPETMDVIQRASLAHSMALSGMHLGFVVGLGWLAATMIGRASPGVYLRLPRPKLAVLLSVPLVLGYLWLGQAVPSLTRAALMFACWGILLMFNRQRVLLDGLFLALLVILLLDPLTVFDLRLQLSALAVAGLALVWPLGREAMRFSQRPWWQKPLAAGFGILAVSTVATLALLPLQAWYFGRISPHLYLNVIWLPLLGLLVFPLGLTGLCLLLLPGAAALAAPVLSLACLVLENMVNGLHFLDEAGWLWVNIPARPLWPQFLGYWMLPLAVAAWWMRPRALRPGLVFAAVGLLMMPVLYTLLQEQRQGITLRMLDVGQGQAVLLELPGGKRWLVDGGGFWTWDYDLGQAVITPTLTHGKPPRLDGIALSHADFDHYRGLYYPLRYFRVKEYVSQGRGPTGHDGQLLAEILSRQNIPERILRKGDFIILGPDIGFEVLHPDDRWMKADKDNDASLVLRLIWKDRPLALLPGDIELPSIAALLQSDADLSAEVLIVPHHGSRSSFSPELYARVRPHFALVSTGFLNRFNHPHPEIVRSLLDLGIPLYNSSEHGAVTVRWKNTASPPTIRSERLGVIVLQP</sequence>
<dbReference type="InterPro" id="IPR004477">
    <property type="entry name" value="ComEC_N"/>
</dbReference>
<evidence type="ECO:0000256" key="5">
    <source>
        <dbReference type="ARBA" id="ARBA00023136"/>
    </source>
</evidence>
<keyword evidence="3 6" id="KW-0812">Transmembrane</keyword>
<evidence type="ECO:0000313" key="11">
    <source>
        <dbReference type="Proteomes" id="UP000198771"/>
    </source>
</evidence>
<dbReference type="GO" id="GO:0005886">
    <property type="term" value="C:plasma membrane"/>
    <property type="evidence" value="ECO:0007669"/>
    <property type="project" value="UniProtKB-SubCell"/>
</dbReference>
<dbReference type="PANTHER" id="PTHR30619:SF1">
    <property type="entry name" value="RECOMBINATION PROTEIN 2"/>
    <property type="match status" value="1"/>
</dbReference>
<dbReference type="EMBL" id="FMXO01000002">
    <property type="protein sequence ID" value="SDB10011.1"/>
    <property type="molecule type" value="Genomic_DNA"/>
</dbReference>
<comment type="subcellular location">
    <subcellularLocation>
        <location evidence="1">Cell membrane</location>
        <topology evidence="1">Multi-pass membrane protein</topology>
    </subcellularLocation>
</comment>
<gene>
    <name evidence="10" type="ORF">SAMN05660653_00525</name>
</gene>
<dbReference type="InterPro" id="IPR052159">
    <property type="entry name" value="Competence_DNA_uptake"/>
</dbReference>
<dbReference type="PANTHER" id="PTHR30619">
    <property type="entry name" value="DNA INTERNALIZATION/COMPETENCE PROTEIN COMEC/REC2"/>
    <property type="match status" value="1"/>
</dbReference>
<keyword evidence="5 6" id="KW-0472">Membrane</keyword>
<organism evidence="10 11">
    <name type="scientific">Desulfonatronum thiosulfatophilum</name>
    <dbReference type="NCBI Taxonomy" id="617002"/>
    <lineage>
        <taxon>Bacteria</taxon>
        <taxon>Pseudomonadati</taxon>
        <taxon>Thermodesulfobacteriota</taxon>
        <taxon>Desulfovibrionia</taxon>
        <taxon>Desulfovibrionales</taxon>
        <taxon>Desulfonatronaceae</taxon>
        <taxon>Desulfonatronum</taxon>
    </lineage>
</organism>
<feature type="transmembrane region" description="Helical" evidence="6">
    <location>
        <begin position="285"/>
        <end position="305"/>
    </location>
</feature>
<dbReference type="RefSeq" id="WP_092116927.1">
    <property type="nucleotide sequence ID" value="NZ_FMXO01000002.1"/>
</dbReference>
<feature type="transmembrane region" description="Helical" evidence="6">
    <location>
        <begin position="491"/>
        <end position="509"/>
    </location>
</feature>
<evidence type="ECO:0000259" key="8">
    <source>
        <dbReference type="Pfam" id="PF03772"/>
    </source>
</evidence>
<feature type="transmembrane region" description="Helical" evidence="6">
    <location>
        <begin position="464"/>
        <end position="486"/>
    </location>
</feature>
<dbReference type="STRING" id="617002.SAMN05660653_00525"/>
<keyword evidence="4 6" id="KW-1133">Transmembrane helix</keyword>
<dbReference type="GO" id="GO:0030420">
    <property type="term" value="P:establishment of competence for transformation"/>
    <property type="evidence" value="ECO:0007669"/>
    <property type="project" value="InterPro"/>
</dbReference>
<feature type="transmembrane region" description="Helical" evidence="6">
    <location>
        <begin position="529"/>
        <end position="548"/>
    </location>
</feature>
<dbReference type="AlphaFoldDB" id="A0A1G6ANS1"/>
<feature type="transmembrane region" description="Helical" evidence="6">
    <location>
        <begin position="396"/>
        <end position="415"/>
    </location>
</feature>
<evidence type="ECO:0000259" key="7">
    <source>
        <dbReference type="Pfam" id="PF00753"/>
    </source>
</evidence>
<keyword evidence="2" id="KW-1003">Cell membrane</keyword>
<keyword evidence="11" id="KW-1185">Reference proteome</keyword>
<feature type="domain" description="DUF4131" evidence="9">
    <location>
        <begin position="75"/>
        <end position="224"/>
    </location>
</feature>
<evidence type="ECO:0000256" key="2">
    <source>
        <dbReference type="ARBA" id="ARBA00022475"/>
    </source>
</evidence>